<dbReference type="InterPro" id="IPR036388">
    <property type="entry name" value="WH-like_DNA-bd_sf"/>
</dbReference>
<keyword evidence="4" id="KW-0804">Transcription</keyword>
<feature type="domain" description="RNA polymerase sigma-70 region 2" evidence="5">
    <location>
        <begin position="20"/>
        <end position="88"/>
    </location>
</feature>
<organism evidence="7 8">
    <name type="scientific">Pedobacter mendelii</name>
    <dbReference type="NCBI Taxonomy" id="1908240"/>
    <lineage>
        <taxon>Bacteria</taxon>
        <taxon>Pseudomonadati</taxon>
        <taxon>Bacteroidota</taxon>
        <taxon>Sphingobacteriia</taxon>
        <taxon>Sphingobacteriales</taxon>
        <taxon>Sphingobacteriaceae</taxon>
        <taxon>Pedobacter</taxon>
    </lineage>
</organism>
<feature type="domain" description="RNA polymerase sigma factor 70 region 4 type 2" evidence="6">
    <location>
        <begin position="120"/>
        <end position="166"/>
    </location>
</feature>
<keyword evidence="2" id="KW-0805">Transcription regulation</keyword>
<dbReference type="InterPro" id="IPR039425">
    <property type="entry name" value="RNA_pol_sigma-70-like"/>
</dbReference>
<accession>A0ABQ2BGK2</accession>
<keyword evidence="8" id="KW-1185">Reference proteome</keyword>
<evidence type="ECO:0000259" key="5">
    <source>
        <dbReference type="Pfam" id="PF04542"/>
    </source>
</evidence>
<gene>
    <name evidence="7" type="ORF">GCM10008119_07340</name>
</gene>
<dbReference type="SUPFAM" id="SSF88946">
    <property type="entry name" value="Sigma2 domain of RNA polymerase sigma factors"/>
    <property type="match status" value="1"/>
</dbReference>
<evidence type="ECO:0000259" key="6">
    <source>
        <dbReference type="Pfam" id="PF08281"/>
    </source>
</evidence>
<evidence type="ECO:0000256" key="1">
    <source>
        <dbReference type="ARBA" id="ARBA00010641"/>
    </source>
</evidence>
<dbReference type="InterPro" id="IPR014284">
    <property type="entry name" value="RNA_pol_sigma-70_dom"/>
</dbReference>
<dbReference type="RefSeq" id="WP_188411911.1">
    <property type="nucleotide sequence ID" value="NZ_BMDJ01000002.1"/>
</dbReference>
<evidence type="ECO:0000256" key="4">
    <source>
        <dbReference type="ARBA" id="ARBA00023163"/>
    </source>
</evidence>
<dbReference type="Proteomes" id="UP000645390">
    <property type="component" value="Unassembled WGS sequence"/>
</dbReference>
<dbReference type="InterPro" id="IPR013324">
    <property type="entry name" value="RNA_pol_sigma_r3/r4-like"/>
</dbReference>
<comment type="similarity">
    <text evidence="1">Belongs to the sigma-70 factor family. ECF subfamily.</text>
</comment>
<comment type="caution">
    <text evidence="7">The sequence shown here is derived from an EMBL/GenBank/DDBJ whole genome shotgun (WGS) entry which is preliminary data.</text>
</comment>
<evidence type="ECO:0000256" key="2">
    <source>
        <dbReference type="ARBA" id="ARBA00023015"/>
    </source>
</evidence>
<name>A0ABQ2BGK2_9SPHI</name>
<dbReference type="Gene3D" id="1.10.10.10">
    <property type="entry name" value="Winged helix-like DNA-binding domain superfamily/Winged helix DNA-binding domain"/>
    <property type="match status" value="1"/>
</dbReference>
<dbReference type="Gene3D" id="1.10.1740.10">
    <property type="match status" value="1"/>
</dbReference>
<dbReference type="Pfam" id="PF04542">
    <property type="entry name" value="Sigma70_r2"/>
    <property type="match status" value="1"/>
</dbReference>
<sequence length="179" mass="21335">MQNTIWKDIQNGDAEAMKILYRECYQDLYAYAFRILSDKEKIKDCLHEIFCELWENRNKVGDIEYIKAYLRTCVRNRIFKEIKDSSRTENIENINEGLQYSVLSYEQLLIESQFLENRRLKIWDAVNKLTPTQREIISLKFYENLSYQAISIQLKLKPRTVYNHVYGAICSLKGALKNK</sequence>
<keyword evidence="3" id="KW-0731">Sigma factor</keyword>
<dbReference type="SUPFAM" id="SSF88659">
    <property type="entry name" value="Sigma3 and sigma4 domains of RNA polymerase sigma factors"/>
    <property type="match status" value="1"/>
</dbReference>
<evidence type="ECO:0000313" key="7">
    <source>
        <dbReference type="EMBL" id="GGI23377.1"/>
    </source>
</evidence>
<proteinExistence type="inferred from homology"/>
<dbReference type="PANTHER" id="PTHR43133:SF46">
    <property type="entry name" value="RNA POLYMERASE SIGMA-70 FACTOR ECF SUBFAMILY"/>
    <property type="match status" value="1"/>
</dbReference>
<dbReference type="InterPro" id="IPR013325">
    <property type="entry name" value="RNA_pol_sigma_r2"/>
</dbReference>
<dbReference type="InterPro" id="IPR007627">
    <property type="entry name" value="RNA_pol_sigma70_r2"/>
</dbReference>
<dbReference type="Pfam" id="PF08281">
    <property type="entry name" value="Sigma70_r4_2"/>
    <property type="match status" value="1"/>
</dbReference>
<evidence type="ECO:0000256" key="3">
    <source>
        <dbReference type="ARBA" id="ARBA00023082"/>
    </source>
</evidence>
<dbReference type="PANTHER" id="PTHR43133">
    <property type="entry name" value="RNA POLYMERASE ECF-TYPE SIGMA FACTO"/>
    <property type="match status" value="1"/>
</dbReference>
<dbReference type="InterPro" id="IPR013249">
    <property type="entry name" value="RNA_pol_sigma70_r4_t2"/>
</dbReference>
<protein>
    <submittedName>
        <fullName evidence="7">RNA polymerase</fullName>
    </submittedName>
</protein>
<evidence type="ECO:0000313" key="8">
    <source>
        <dbReference type="Proteomes" id="UP000645390"/>
    </source>
</evidence>
<dbReference type="EMBL" id="BMDJ01000002">
    <property type="protein sequence ID" value="GGI23377.1"/>
    <property type="molecule type" value="Genomic_DNA"/>
</dbReference>
<reference evidence="8" key="1">
    <citation type="journal article" date="2019" name="Int. J. Syst. Evol. Microbiol.">
        <title>The Global Catalogue of Microorganisms (GCM) 10K type strain sequencing project: providing services to taxonomists for standard genome sequencing and annotation.</title>
        <authorList>
            <consortium name="The Broad Institute Genomics Platform"/>
            <consortium name="The Broad Institute Genome Sequencing Center for Infectious Disease"/>
            <person name="Wu L."/>
            <person name="Ma J."/>
        </authorList>
    </citation>
    <scope>NUCLEOTIDE SEQUENCE [LARGE SCALE GENOMIC DNA]</scope>
    <source>
        <strain evidence="8">CCM 8939</strain>
    </source>
</reference>
<dbReference type="NCBIfam" id="TIGR02937">
    <property type="entry name" value="sigma70-ECF"/>
    <property type="match status" value="1"/>
</dbReference>